<evidence type="ECO:0000256" key="6">
    <source>
        <dbReference type="SAM" id="MobiDB-lite"/>
    </source>
</evidence>
<dbReference type="SUPFAM" id="SSF57829">
    <property type="entry name" value="Zn-binding ribosomal proteins"/>
    <property type="match status" value="1"/>
</dbReference>
<dbReference type="Pfam" id="PF01783">
    <property type="entry name" value="Ribosomal_L32p"/>
    <property type="match status" value="1"/>
</dbReference>
<name>A0ABV3Y5B6_9ACTN</name>
<evidence type="ECO:0000256" key="2">
    <source>
        <dbReference type="ARBA" id="ARBA00022980"/>
    </source>
</evidence>
<evidence type="ECO:0000256" key="4">
    <source>
        <dbReference type="ARBA" id="ARBA00035178"/>
    </source>
</evidence>
<dbReference type="InterPro" id="IPR002677">
    <property type="entry name" value="Ribosomal_bL32"/>
</dbReference>
<dbReference type="EMBL" id="JBFSHR010000079">
    <property type="protein sequence ID" value="MEX6430752.1"/>
    <property type="molecule type" value="Genomic_DNA"/>
</dbReference>
<comment type="caution">
    <text evidence="7">The sequence shown here is derived from an EMBL/GenBank/DDBJ whole genome shotgun (WGS) entry which is preliminary data.</text>
</comment>
<accession>A0ABV3Y5B6</accession>
<evidence type="ECO:0000256" key="3">
    <source>
        <dbReference type="ARBA" id="ARBA00023274"/>
    </source>
</evidence>
<comment type="similarity">
    <text evidence="1 5">Belongs to the bacterial ribosomal protein bL32 family.</text>
</comment>
<protein>
    <recommendedName>
        <fullName evidence="4 5">Large ribosomal subunit protein bL32</fullName>
    </recommendedName>
</protein>
<evidence type="ECO:0000256" key="1">
    <source>
        <dbReference type="ARBA" id="ARBA00008560"/>
    </source>
</evidence>
<sequence>MAVPKRSTSKAKSRSRRASSWRLMAPAASLCPTCSSPKRPHYVCPSCGYYKGRQALEVEA</sequence>
<evidence type="ECO:0000313" key="7">
    <source>
        <dbReference type="EMBL" id="MEX6430752.1"/>
    </source>
</evidence>
<dbReference type="Proteomes" id="UP001560267">
    <property type="component" value="Unassembled WGS sequence"/>
</dbReference>
<dbReference type="HAMAP" id="MF_00340">
    <property type="entry name" value="Ribosomal_bL32"/>
    <property type="match status" value="1"/>
</dbReference>
<evidence type="ECO:0000313" key="8">
    <source>
        <dbReference type="Proteomes" id="UP001560267"/>
    </source>
</evidence>
<organism evidence="7 8">
    <name type="scientific">Ferrimicrobium acidiphilum</name>
    <dbReference type="NCBI Taxonomy" id="121039"/>
    <lineage>
        <taxon>Bacteria</taxon>
        <taxon>Bacillati</taxon>
        <taxon>Actinomycetota</taxon>
        <taxon>Acidimicrobiia</taxon>
        <taxon>Acidimicrobiales</taxon>
        <taxon>Acidimicrobiaceae</taxon>
        <taxon>Ferrimicrobium</taxon>
    </lineage>
</organism>
<dbReference type="PANTHER" id="PTHR35534">
    <property type="entry name" value="50S RIBOSOMAL PROTEIN L32"/>
    <property type="match status" value="1"/>
</dbReference>
<gene>
    <name evidence="5 7" type="primary">rpmF</name>
    <name evidence="7" type="ORF">AB6A68_13045</name>
</gene>
<evidence type="ECO:0000256" key="5">
    <source>
        <dbReference type="HAMAP-Rule" id="MF_00340"/>
    </source>
</evidence>
<dbReference type="RefSeq" id="WP_366525883.1">
    <property type="nucleotide sequence ID" value="NZ_JBFSHR010000079.1"/>
</dbReference>
<dbReference type="PANTHER" id="PTHR35534:SF1">
    <property type="entry name" value="LARGE RIBOSOMAL SUBUNIT PROTEIN BL32"/>
    <property type="match status" value="1"/>
</dbReference>
<proteinExistence type="inferred from homology"/>
<keyword evidence="8" id="KW-1185">Reference proteome</keyword>
<keyword evidence="3 5" id="KW-0687">Ribonucleoprotein</keyword>
<keyword evidence="2 5" id="KW-0689">Ribosomal protein</keyword>
<dbReference type="GO" id="GO:0005840">
    <property type="term" value="C:ribosome"/>
    <property type="evidence" value="ECO:0007669"/>
    <property type="project" value="UniProtKB-KW"/>
</dbReference>
<reference evidence="7 8" key="1">
    <citation type="submission" date="2024-07" db="EMBL/GenBank/DDBJ databases">
        <title>Draft Genome Sequence of Ferrimicrobium acidiphilum Strain YE2023, Isolated from a Pulp of Bioleach Reactor.</title>
        <authorList>
            <person name="Elkina Y.A."/>
            <person name="Bulaeva A.G."/>
            <person name="Beletsky A.V."/>
            <person name="Mardanov A.V."/>
        </authorList>
    </citation>
    <scope>NUCLEOTIDE SEQUENCE [LARGE SCALE GENOMIC DNA]</scope>
    <source>
        <strain evidence="7 8">YE2023</strain>
    </source>
</reference>
<feature type="region of interest" description="Disordered" evidence="6">
    <location>
        <begin position="1"/>
        <end position="20"/>
    </location>
</feature>
<dbReference type="NCBIfam" id="TIGR01031">
    <property type="entry name" value="rpmF_bact"/>
    <property type="match status" value="1"/>
</dbReference>
<feature type="compositionally biased region" description="Basic residues" evidence="6">
    <location>
        <begin position="7"/>
        <end position="19"/>
    </location>
</feature>
<dbReference type="InterPro" id="IPR044957">
    <property type="entry name" value="Ribosomal_bL32_bact"/>
</dbReference>
<dbReference type="InterPro" id="IPR011332">
    <property type="entry name" value="Ribosomal_zn-bd"/>
</dbReference>